<dbReference type="Gene3D" id="2.30.180.10">
    <property type="entry name" value="FAS1 domain"/>
    <property type="match status" value="1"/>
</dbReference>
<organism evidence="4 5">
    <name type="scientific">Aquirufa antheringensis</name>
    <dbReference type="NCBI Taxonomy" id="2516559"/>
    <lineage>
        <taxon>Bacteria</taxon>
        <taxon>Pseudomonadati</taxon>
        <taxon>Bacteroidota</taxon>
        <taxon>Cytophagia</taxon>
        <taxon>Cytophagales</taxon>
        <taxon>Flectobacillaceae</taxon>
        <taxon>Aquirufa</taxon>
    </lineage>
</organism>
<dbReference type="PROSITE" id="PS51257">
    <property type="entry name" value="PROKAR_LIPOPROTEIN"/>
    <property type="match status" value="1"/>
</dbReference>
<evidence type="ECO:0000256" key="2">
    <source>
        <dbReference type="SAM" id="SignalP"/>
    </source>
</evidence>
<dbReference type="OrthoDB" id="1119934at2"/>
<dbReference type="PANTHER" id="PTHR10900:SF77">
    <property type="entry name" value="FI19380P1"/>
    <property type="match status" value="1"/>
</dbReference>
<feature type="region of interest" description="Disordered" evidence="1">
    <location>
        <begin position="23"/>
        <end position="49"/>
    </location>
</feature>
<protein>
    <submittedName>
        <fullName evidence="4">Fasciclin domain-containing protein</fullName>
    </submittedName>
</protein>
<keyword evidence="5" id="KW-1185">Reference proteome</keyword>
<proteinExistence type="predicted"/>
<name>A0A4Q9BAV1_9BACT</name>
<evidence type="ECO:0000313" key="4">
    <source>
        <dbReference type="EMBL" id="TBH71873.1"/>
    </source>
</evidence>
<keyword evidence="2" id="KW-0732">Signal</keyword>
<evidence type="ECO:0000256" key="1">
    <source>
        <dbReference type="SAM" id="MobiDB-lite"/>
    </source>
</evidence>
<sequence length="186" mass="19375">MKVLSITMLAAMFLFTAACSSSEADTSSSSTETTANTGGQENVKDDDSQQDVVKVAVGSKDHSTLVAALKQADLVTSLSNAGPFTVFAPTNAAFDKVDKATLTALMTDEKKADLQNILQYHVTVSALIADYLQDGQVLGMVNGDNVTVSIKNGKIMLNNSATIIASVPASNGIIHVIDGVLLPPSK</sequence>
<dbReference type="FunFam" id="2.30.180.10:FF:000032">
    <property type="entry name" value="Fasciclin domain-containing protein, putative"/>
    <property type="match status" value="1"/>
</dbReference>
<feature type="chain" id="PRO_5020280065" evidence="2">
    <location>
        <begin position="25"/>
        <end position="186"/>
    </location>
</feature>
<dbReference type="InterPro" id="IPR050904">
    <property type="entry name" value="Adhesion/Biosynth-related"/>
</dbReference>
<dbReference type="PROSITE" id="PS50213">
    <property type="entry name" value="FAS1"/>
    <property type="match status" value="1"/>
</dbReference>
<dbReference type="SUPFAM" id="SSF82153">
    <property type="entry name" value="FAS1 domain"/>
    <property type="match status" value="1"/>
</dbReference>
<dbReference type="PANTHER" id="PTHR10900">
    <property type="entry name" value="PERIOSTIN-RELATED"/>
    <property type="match status" value="1"/>
</dbReference>
<dbReference type="InterPro" id="IPR036378">
    <property type="entry name" value="FAS1_dom_sf"/>
</dbReference>
<dbReference type="Pfam" id="PF02469">
    <property type="entry name" value="Fasciclin"/>
    <property type="match status" value="1"/>
</dbReference>
<feature type="signal peptide" evidence="2">
    <location>
        <begin position="1"/>
        <end position="24"/>
    </location>
</feature>
<dbReference type="Proteomes" id="UP000293583">
    <property type="component" value="Unassembled WGS sequence"/>
</dbReference>
<dbReference type="SMART" id="SM00554">
    <property type="entry name" value="FAS1"/>
    <property type="match status" value="1"/>
</dbReference>
<evidence type="ECO:0000259" key="3">
    <source>
        <dbReference type="PROSITE" id="PS50213"/>
    </source>
</evidence>
<evidence type="ECO:0000313" key="5">
    <source>
        <dbReference type="Proteomes" id="UP000293583"/>
    </source>
</evidence>
<accession>A0A4Q9BAV1</accession>
<feature type="compositionally biased region" description="Low complexity" evidence="1">
    <location>
        <begin position="23"/>
        <end position="37"/>
    </location>
</feature>
<reference evidence="4 5" key="1">
    <citation type="submission" date="2019-02" db="EMBL/GenBank/DDBJ databases">
        <title>Genome of a new Bacteroidetes strain.</title>
        <authorList>
            <person name="Pitt A."/>
        </authorList>
    </citation>
    <scope>NUCLEOTIDE SEQUENCE [LARGE SCALE GENOMIC DNA]</scope>
    <source>
        <strain evidence="4 5">103A-SOEBACH</strain>
    </source>
</reference>
<dbReference type="RefSeq" id="WP_130923509.1">
    <property type="nucleotide sequence ID" value="NZ_JAANOL010000001.1"/>
</dbReference>
<dbReference type="GO" id="GO:0005615">
    <property type="term" value="C:extracellular space"/>
    <property type="evidence" value="ECO:0007669"/>
    <property type="project" value="TreeGrafter"/>
</dbReference>
<dbReference type="InterPro" id="IPR000782">
    <property type="entry name" value="FAS1_domain"/>
</dbReference>
<comment type="caution">
    <text evidence="4">The sequence shown here is derived from an EMBL/GenBank/DDBJ whole genome shotgun (WGS) entry which is preliminary data.</text>
</comment>
<feature type="domain" description="FAS1" evidence="3">
    <location>
        <begin position="49"/>
        <end position="181"/>
    </location>
</feature>
<dbReference type="EMBL" id="SEWY01000004">
    <property type="protein sequence ID" value="TBH71873.1"/>
    <property type="molecule type" value="Genomic_DNA"/>
</dbReference>
<gene>
    <name evidence="4" type="ORF">EWU20_08570</name>
</gene>
<dbReference type="AlphaFoldDB" id="A0A4Q9BAV1"/>